<evidence type="ECO:0000313" key="2">
    <source>
        <dbReference type="Proteomes" id="UP001199260"/>
    </source>
</evidence>
<dbReference type="InterPro" id="IPR019600">
    <property type="entry name" value="Hemin_uptake_protein_HemP"/>
</dbReference>
<dbReference type="AlphaFoldDB" id="A0AAW4XT35"/>
<gene>
    <name evidence="1" type="ORF">LPW39_03175</name>
</gene>
<name>A0AAW4XT35_9BURK</name>
<keyword evidence="2" id="KW-1185">Reference proteome</keyword>
<sequence>MALQPRPLNDANLQVRSVDSTSLLAGHKTVQIAHNGSVYTLQATKLGKLILTK</sequence>
<proteinExistence type="predicted"/>
<dbReference type="Pfam" id="PF10636">
    <property type="entry name" value="hemP"/>
    <property type="match status" value="1"/>
</dbReference>
<accession>A0AAW4XT35</accession>
<organism evidence="1 2">
    <name type="scientific">Comamonas koreensis</name>
    <dbReference type="NCBI Taxonomy" id="160825"/>
    <lineage>
        <taxon>Bacteria</taxon>
        <taxon>Pseudomonadati</taxon>
        <taxon>Pseudomonadota</taxon>
        <taxon>Betaproteobacteria</taxon>
        <taxon>Burkholderiales</taxon>
        <taxon>Comamonadaceae</taxon>
        <taxon>Comamonas</taxon>
    </lineage>
</organism>
<reference evidence="1 2" key="1">
    <citation type="submission" date="2021-11" db="EMBL/GenBank/DDBJ databases">
        <title>Genome sequence.</title>
        <authorList>
            <person name="Sun Q."/>
        </authorList>
    </citation>
    <scope>NUCLEOTIDE SEQUENCE [LARGE SCALE GENOMIC DNA]</scope>
    <source>
        <strain evidence="1 2">KCTC 12005</strain>
    </source>
</reference>
<comment type="caution">
    <text evidence="1">The sequence shown here is derived from an EMBL/GenBank/DDBJ whole genome shotgun (WGS) entry which is preliminary data.</text>
</comment>
<dbReference type="Gene3D" id="2.10.70.10">
    <property type="entry name" value="Complement Module, domain 1"/>
    <property type="match status" value="1"/>
</dbReference>
<dbReference type="Proteomes" id="UP001199260">
    <property type="component" value="Unassembled WGS sequence"/>
</dbReference>
<protein>
    <submittedName>
        <fullName evidence="1">Hemin uptake protein HemP</fullName>
    </submittedName>
</protein>
<evidence type="ECO:0000313" key="1">
    <source>
        <dbReference type="EMBL" id="MCD2164134.1"/>
    </source>
</evidence>
<dbReference type="EMBL" id="JAJNCT010000005">
    <property type="protein sequence ID" value="MCD2164134.1"/>
    <property type="molecule type" value="Genomic_DNA"/>
</dbReference>